<evidence type="ECO:0000313" key="2">
    <source>
        <dbReference type="Proteomes" id="UP000030826"/>
    </source>
</evidence>
<gene>
    <name evidence="1" type="ORF">LA66_20330</name>
</gene>
<reference evidence="1 2" key="1">
    <citation type="submission" date="2014-09" db="EMBL/GenBank/DDBJ databases">
        <title>Isolation and characterization of Aurantimonas altamirensis ON-56566 from clinical sample following a dog bite.</title>
        <authorList>
            <person name="Eshaghi A."/>
            <person name="Li A."/>
            <person name="Shahinas D."/>
            <person name="Bahn P."/>
            <person name="Kus J.V."/>
            <person name="Patel S.N."/>
        </authorList>
    </citation>
    <scope>NUCLEOTIDE SEQUENCE [LARGE SCALE GENOMIC DNA]</scope>
    <source>
        <strain evidence="1 2">ON-56566</strain>
    </source>
</reference>
<organism evidence="1 2">
    <name type="scientific">Aureimonas altamirensis</name>
    <dbReference type="NCBI Taxonomy" id="370622"/>
    <lineage>
        <taxon>Bacteria</taxon>
        <taxon>Pseudomonadati</taxon>
        <taxon>Pseudomonadota</taxon>
        <taxon>Alphaproteobacteria</taxon>
        <taxon>Hyphomicrobiales</taxon>
        <taxon>Aurantimonadaceae</taxon>
        <taxon>Aureimonas</taxon>
    </lineage>
</organism>
<protein>
    <submittedName>
        <fullName evidence="1">Uncharacterized protein</fullName>
    </submittedName>
</protein>
<dbReference type="Proteomes" id="UP000030826">
    <property type="component" value="Unassembled WGS sequence"/>
</dbReference>
<sequence length="62" mass="6883">MEIRTLRRAIPGISVLKHHQGFDIPEGDTQIGSRQVVVGKSLLRFFDNFAIFGVDGFIGLVL</sequence>
<dbReference type="EMBL" id="JRFJ01000010">
    <property type="protein sequence ID" value="KHJ52976.1"/>
    <property type="molecule type" value="Genomic_DNA"/>
</dbReference>
<dbReference type="AlphaFoldDB" id="A0A0B1Q0H7"/>
<comment type="caution">
    <text evidence="1">The sequence shown here is derived from an EMBL/GenBank/DDBJ whole genome shotgun (WGS) entry which is preliminary data.</text>
</comment>
<name>A0A0B1Q0H7_9HYPH</name>
<accession>A0A0B1Q0H7</accession>
<evidence type="ECO:0000313" key="1">
    <source>
        <dbReference type="EMBL" id="KHJ52976.1"/>
    </source>
</evidence>
<proteinExistence type="predicted"/>